<organism evidence="9">
    <name type="scientific">Phaeomonas parva</name>
    <dbReference type="NCBI Taxonomy" id="124430"/>
    <lineage>
        <taxon>Eukaryota</taxon>
        <taxon>Sar</taxon>
        <taxon>Stramenopiles</taxon>
        <taxon>Ochrophyta</taxon>
        <taxon>Pinguiophyceae</taxon>
        <taxon>Pinguiochrysidales</taxon>
        <taxon>Pinguiochrysidaceae</taxon>
        <taxon>Phaeomonas</taxon>
    </lineage>
</organism>
<evidence type="ECO:0000256" key="8">
    <source>
        <dbReference type="PROSITE-ProRule" id="PRU00339"/>
    </source>
</evidence>
<evidence type="ECO:0000256" key="2">
    <source>
        <dbReference type="ARBA" id="ARBA00004496"/>
    </source>
</evidence>
<keyword evidence="6 8" id="KW-0802">TPR repeat</keyword>
<dbReference type="SUPFAM" id="SSF48452">
    <property type="entry name" value="TPR-like"/>
    <property type="match status" value="1"/>
</dbReference>
<dbReference type="Pfam" id="PF13181">
    <property type="entry name" value="TPR_8"/>
    <property type="match status" value="1"/>
</dbReference>
<feature type="repeat" description="TPR" evidence="8">
    <location>
        <begin position="455"/>
        <end position="488"/>
    </location>
</feature>
<keyword evidence="7" id="KW-0576">Peroxisome</keyword>
<dbReference type="PROSITE" id="PS50005">
    <property type="entry name" value="TPR"/>
    <property type="match status" value="4"/>
</dbReference>
<dbReference type="InterPro" id="IPR024111">
    <property type="entry name" value="PEX5/PEX5L"/>
</dbReference>
<dbReference type="AlphaFoldDB" id="A0A7S1UKG7"/>
<dbReference type="GO" id="GO:0005829">
    <property type="term" value="C:cytosol"/>
    <property type="evidence" value="ECO:0007669"/>
    <property type="project" value="TreeGrafter"/>
</dbReference>
<accession>A0A7S1UKG7</accession>
<evidence type="ECO:0000256" key="1">
    <source>
        <dbReference type="ARBA" id="ARBA00004275"/>
    </source>
</evidence>
<dbReference type="Gene3D" id="1.25.40.10">
    <property type="entry name" value="Tetratricopeptide repeat domain"/>
    <property type="match status" value="1"/>
</dbReference>
<protein>
    <recommendedName>
        <fullName evidence="10">Peroxin-5</fullName>
    </recommendedName>
</protein>
<evidence type="ECO:0000256" key="4">
    <source>
        <dbReference type="ARBA" id="ARBA00022490"/>
    </source>
</evidence>
<dbReference type="PANTHER" id="PTHR10130">
    <property type="entry name" value="PEROXISOMAL TARGETING SIGNAL 1 RECEPTOR PEX5"/>
    <property type="match status" value="1"/>
</dbReference>
<comment type="subcellular location">
    <subcellularLocation>
        <location evidence="2">Cytoplasm</location>
    </subcellularLocation>
    <subcellularLocation>
        <location evidence="1">Peroxisome</location>
    </subcellularLocation>
</comment>
<dbReference type="GO" id="GO:0005052">
    <property type="term" value="F:peroxisome matrix targeting signal-1 binding"/>
    <property type="evidence" value="ECO:0007669"/>
    <property type="project" value="TreeGrafter"/>
</dbReference>
<evidence type="ECO:0008006" key="10">
    <source>
        <dbReference type="Google" id="ProtNLM"/>
    </source>
</evidence>
<keyword evidence="4" id="KW-0963">Cytoplasm</keyword>
<sequence length="558" mass="58397">MDFLDKLVGGGDGCAADGTATASNPVGALVDGLMPLQHDDGTMGMGPGGAAAGPDGLDAFYGPRPGAAVAPNLQALGDEIFAAQSAQGDAWAAEFQGGGHAAAPPPESMAAAWGHAAQGRVAPPMEAAWAAEEAKGAEEAAWVDAAAAGPPLEQAWEAGAAAPSLEAAWAGEADPALSAAAARQDAWKESKATSMGAAWEEAAHEAFQEGDVLGQGSKAGLKAAWERMQAQLESLDADKEYELGDMNEFDAMDQPFEAGMELFASGHLTKAAQAFEAAIRADPSHADAWRMLGMTHAENEEDVRAIQCLEKAVSVDPYSLEALLALGVSYVNEMNPEKALINLRAWLEANPKFAALEVVPDEYSDGSLMDEVQSLMLQAAAFDAADADVQVVLGVLYNVTGDLGAATTAFQSALAQRPEDYTLHNKLGATRANDEHSELAIQSYDAALKLKPRYSRAWLNMGIAHSNMGRDEEAGRCFLQVLRLNPQARHIWPFVRMVFTNMGRYDLVEAAGYESINHPSFRELQVGDDVGLAGAAGAWEAAGGAGEVAGAWDEAGAS</sequence>
<keyword evidence="5" id="KW-0677">Repeat</keyword>
<dbReference type="EMBL" id="HBGJ01045787">
    <property type="protein sequence ID" value="CAD9270328.1"/>
    <property type="molecule type" value="Transcribed_RNA"/>
</dbReference>
<gene>
    <name evidence="9" type="ORF">PPAR1163_LOCUS28767</name>
</gene>
<dbReference type="InterPro" id="IPR019734">
    <property type="entry name" value="TPR_rpt"/>
</dbReference>
<feature type="repeat" description="TPR" evidence="8">
    <location>
        <begin position="387"/>
        <end position="420"/>
    </location>
</feature>
<evidence type="ECO:0000256" key="7">
    <source>
        <dbReference type="ARBA" id="ARBA00023140"/>
    </source>
</evidence>
<dbReference type="PANTHER" id="PTHR10130:SF0">
    <property type="entry name" value="GH08708P"/>
    <property type="match status" value="1"/>
</dbReference>
<dbReference type="GO" id="GO:0016560">
    <property type="term" value="P:protein import into peroxisome matrix, docking"/>
    <property type="evidence" value="ECO:0007669"/>
    <property type="project" value="TreeGrafter"/>
</dbReference>
<evidence type="ECO:0000256" key="5">
    <source>
        <dbReference type="ARBA" id="ARBA00022737"/>
    </source>
</evidence>
<name>A0A7S1UKG7_9STRA</name>
<evidence type="ECO:0000256" key="6">
    <source>
        <dbReference type="ARBA" id="ARBA00022803"/>
    </source>
</evidence>
<evidence type="ECO:0000256" key="3">
    <source>
        <dbReference type="ARBA" id="ARBA00005348"/>
    </source>
</evidence>
<dbReference type="SMART" id="SM00028">
    <property type="entry name" value="TPR"/>
    <property type="match status" value="6"/>
</dbReference>
<dbReference type="InterPro" id="IPR011990">
    <property type="entry name" value="TPR-like_helical_dom_sf"/>
</dbReference>
<dbReference type="GO" id="GO:0005778">
    <property type="term" value="C:peroxisomal membrane"/>
    <property type="evidence" value="ECO:0007669"/>
    <property type="project" value="TreeGrafter"/>
</dbReference>
<reference evidence="9" key="1">
    <citation type="submission" date="2021-01" db="EMBL/GenBank/DDBJ databases">
        <authorList>
            <person name="Corre E."/>
            <person name="Pelletier E."/>
            <person name="Niang G."/>
            <person name="Scheremetjew M."/>
            <person name="Finn R."/>
            <person name="Kale V."/>
            <person name="Holt S."/>
            <person name="Cochrane G."/>
            <person name="Meng A."/>
            <person name="Brown T."/>
            <person name="Cohen L."/>
        </authorList>
    </citation>
    <scope>NUCLEOTIDE SEQUENCE</scope>
    <source>
        <strain evidence="9">CCMP2877</strain>
    </source>
</reference>
<feature type="repeat" description="TPR" evidence="8">
    <location>
        <begin position="252"/>
        <end position="285"/>
    </location>
</feature>
<evidence type="ECO:0000313" key="9">
    <source>
        <dbReference type="EMBL" id="CAD9270328.1"/>
    </source>
</evidence>
<dbReference type="Pfam" id="PF13432">
    <property type="entry name" value="TPR_16"/>
    <property type="match status" value="1"/>
</dbReference>
<comment type="similarity">
    <text evidence="3">Belongs to the peroxisomal targeting signal receptor family.</text>
</comment>
<feature type="repeat" description="TPR" evidence="8">
    <location>
        <begin position="286"/>
        <end position="319"/>
    </location>
</feature>
<proteinExistence type="inferred from homology"/>